<comment type="function">
    <text evidence="7 9">Catalyzes the aldol cleavage of 4-hydroxy-4-methyl-2-oxoglutarate (HMG) into 2 molecules of pyruvate. Also contains a secondary oxaloacetate (OAA) decarboxylase activity due to the common pyruvate enolate transition state formed following C-C bond cleavage in the retro-aldol and decarboxylation reactions.</text>
</comment>
<dbReference type="EC" id="4.1.3.17" evidence="9"/>
<comment type="catalytic activity">
    <reaction evidence="8 9">
        <text>oxaloacetate + H(+) = pyruvate + CO2</text>
        <dbReference type="Rhea" id="RHEA:15641"/>
        <dbReference type="ChEBI" id="CHEBI:15361"/>
        <dbReference type="ChEBI" id="CHEBI:15378"/>
        <dbReference type="ChEBI" id="CHEBI:16452"/>
        <dbReference type="ChEBI" id="CHEBI:16526"/>
        <dbReference type="EC" id="4.1.1.112"/>
    </reaction>
</comment>
<dbReference type="NCBIfam" id="TIGR01935">
    <property type="entry name" value="NOT-MenG"/>
    <property type="match status" value="1"/>
</dbReference>
<proteinExistence type="inferred from homology"/>
<comment type="similarity">
    <text evidence="3 9">Belongs to the class II aldolase/RraA-like family.</text>
</comment>
<evidence type="ECO:0000256" key="9">
    <source>
        <dbReference type="RuleBase" id="RU004338"/>
    </source>
</evidence>
<name>A0ABQ6HQT8_9MICO</name>
<dbReference type="SUPFAM" id="SSF89562">
    <property type="entry name" value="RraA-like"/>
    <property type="match status" value="1"/>
</dbReference>
<comment type="caution">
    <text evidence="10">The sequence shown here is derived from an EMBL/GenBank/DDBJ whole genome shotgun (WGS) entry which is preliminary data.</text>
</comment>
<dbReference type="RefSeq" id="WP_241444489.1">
    <property type="nucleotide sequence ID" value="NZ_BSUJ01000001.1"/>
</dbReference>
<dbReference type="EC" id="4.1.1.112" evidence="9"/>
<protein>
    <recommendedName>
        <fullName evidence="9">4-hydroxy-4-methyl-2-oxoglutarate aldolase</fullName>
        <shortName evidence="9">HMG aldolase</shortName>
        <ecNumber evidence="9">4.1.1.112</ecNumber>
        <ecNumber evidence="9">4.1.3.17</ecNumber>
    </recommendedName>
    <alternativeName>
        <fullName evidence="9">Oxaloacetate decarboxylase</fullName>
    </alternativeName>
</protein>
<comment type="cofactor">
    <cofactor evidence="2 9">
        <name>a divalent metal cation</name>
        <dbReference type="ChEBI" id="CHEBI:60240"/>
    </cofactor>
</comment>
<evidence type="ECO:0000256" key="3">
    <source>
        <dbReference type="ARBA" id="ARBA00008621"/>
    </source>
</evidence>
<evidence type="ECO:0000256" key="2">
    <source>
        <dbReference type="ARBA" id="ARBA00001968"/>
    </source>
</evidence>
<dbReference type="EMBL" id="BSUJ01000001">
    <property type="protein sequence ID" value="GMA20018.1"/>
    <property type="molecule type" value="Genomic_DNA"/>
</dbReference>
<evidence type="ECO:0000256" key="4">
    <source>
        <dbReference type="ARBA" id="ARBA00011233"/>
    </source>
</evidence>
<dbReference type="Gene3D" id="3.50.30.40">
    <property type="entry name" value="Ribonuclease E inhibitor RraA/RraA-like"/>
    <property type="match status" value="1"/>
</dbReference>
<sequence length="173" mass="17921">MSTSQFELPRPALTSDVYDAYPEQARVPDTAFISFGARPQFAGTVVTLDSREDNLVLKAMLDEDGHGKVLVVEGGGTLHCAMVGGNMAARAAKSGWEGLVIHGAVRDRLELAAVDLGVFALGSNPRRSAKAGIGTRDVPVSFGGITISPGDLLVADEDGVVVLTPGGSAERSS</sequence>
<reference evidence="11" key="1">
    <citation type="journal article" date="2019" name="Int. J. Syst. Evol. Microbiol.">
        <title>The Global Catalogue of Microorganisms (GCM) 10K type strain sequencing project: providing services to taxonomists for standard genome sequencing and annotation.</title>
        <authorList>
            <consortium name="The Broad Institute Genomics Platform"/>
            <consortium name="The Broad Institute Genome Sequencing Center for Infectious Disease"/>
            <person name="Wu L."/>
            <person name="Ma J."/>
        </authorList>
    </citation>
    <scope>NUCLEOTIDE SEQUENCE [LARGE SCALE GENOMIC DNA]</scope>
    <source>
        <strain evidence="11">NBRC 105830</strain>
    </source>
</reference>
<dbReference type="NCBIfam" id="NF006875">
    <property type="entry name" value="PRK09372.1"/>
    <property type="match status" value="1"/>
</dbReference>
<dbReference type="CDD" id="cd16841">
    <property type="entry name" value="RraA_family"/>
    <property type="match status" value="1"/>
</dbReference>
<evidence type="ECO:0000313" key="11">
    <source>
        <dbReference type="Proteomes" id="UP001157109"/>
    </source>
</evidence>
<dbReference type="InterPro" id="IPR036704">
    <property type="entry name" value="RraA/RraA-like_sf"/>
</dbReference>
<evidence type="ECO:0000256" key="6">
    <source>
        <dbReference type="ARBA" id="ARBA00023239"/>
    </source>
</evidence>
<keyword evidence="6 9" id="KW-0456">Lyase</keyword>
<comment type="subunit">
    <text evidence="4 9">Homotrimer.</text>
</comment>
<comment type="catalytic activity">
    <reaction evidence="1 9">
        <text>4-hydroxy-4-methyl-2-oxoglutarate = 2 pyruvate</text>
        <dbReference type="Rhea" id="RHEA:22748"/>
        <dbReference type="ChEBI" id="CHEBI:15361"/>
        <dbReference type="ChEBI" id="CHEBI:58276"/>
        <dbReference type="EC" id="4.1.3.17"/>
    </reaction>
</comment>
<gene>
    <name evidence="10" type="ORF">GCM10025862_20390</name>
</gene>
<keyword evidence="11" id="KW-1185">Reference proteome</keyword>
<evidence type="ECO:0000313" key="10">
    <source>
        <dbReference type="EMBL" id="GMA20018.1"/>
    </source>
</evidence>
<dbReference type="Pfam" id="PF03737">
    <property type="entry name" value="RraA-like"/>
    <property type="match status" value="1"/>
</dbReference>
<dbReference type="Proteomes" id="UP001157109">
    <property type="component" value="Unassembled WGS sequence"/>
</dbReference>
<organism evidence="10 11">
    <name type="scientific">Arsenicicoccus piscis</name>
    <dbReference type="NCBI Taxonomy" id="673954"/>
    <lineage>
        <taxon>Bacteria</taxon>
        <taxon>Bacillati</taxon>
        <taxon>Actinomycetota</taxon>
        <taxon>Actinomycetes</taxon>
        <taxon>Micrococcales</taxon>
        <taxon>Intrasporangiaceae</taxon>
        <taxon>Arsenicicoccus</taxon>
    </lineage>
</organism>
<evidence type="ECO:0000256" key="7">
    <source>
        <dbReference type="ARBA" id="ARBA00025046"/>
    </source>
</evidence>
<evidence type="ECO:0000256" key="5">
    <source>
        <dbReference type="ARBA" id="ARBA00022723"/>
    </source>
</evidence>
<dbReference type="PANTHER" id="PTHR33254">
    <property type="entry name" value="4-HYDROXY-4-METHYL-2-OXOGLUTARATE ALDOLASE 3-RELATED"/>
    <property type="match status" value="1"/>
</dbReference>
<dbReference type="InterPro" id="IPR010203">
    <property type="entry name" value="RraA"/>
</dbReference>
<keyword evidence="5 9" id="KW-0479">Metal-binding</keyword>
<dbReference type="InterPro" id="IPR005493">
    <property type="entry name" value="RraA/RraA-like"/>
</dbReference>
<evidence type="ECO:0000256" key="8">
    <source>
        <dbReference type="ARBA" id="ARBA00047973"/>
    </source>
</evidence>
<accession>A0ABQ6HQT8</accession>
<evidence type="ECO:0000256" key="1">
    <source>
        <dbReference type="ARBA" id="ARBA00001342"/>
    </source>
</evidence>
<dbReference type="PANTHER" id="PTHR33254:SF4">
    <property type="entry name" value="4-HYDROXY-4-METHYL-2-OXOGLUTARATE ALDOLASE 3-RELATED"/>
    <property type="match status" value="1"/>
</dbReference>